<proteinExistence type="predicted"/>
<evidence type="ECO:0000313" key="2">
    <source>
        <dbReference type="EMBL" id="KKA07082.1"/>
    </source>
</evidence>
<reference evidence="2 3" key="1">
    <citation type="submission" date="2015-03" db="EMBL/GenBank/DDBJ databases">
        <title>Pseudomonas fluorescens 1855-344 Genome sequencing and assembly.</title>
        <authorList>
            <person name="Eng W.W.H."/>
            <person name="Gan H.M."/>
            <person name="Savka M.A."/>
        </authorList>
    </citation>
    <scope>NUCLEOTIDE SEQUENCE [LARGE SCALE GENOMIC DNA]</scope>
    <source>
        <strain evidence="2 3">1855-344</strain>
    </source>
</reference>
<evidence type="ECO:0000313" key="3">
    <source>
        <dbReference type="Proteomes" id="UP000033662"/>
    </source>
</evidence>
<protein>
    <recommendedName>
        <fullName evidence="4">Lipoprotein</fullName>
    </recommendedName>
</protein>
<evidence type="ECO:0000256" key="1">
    <source>
        <dbReference type="SAM" id="SignalP"/>
    </source>
</evidence>
<evidence type="ECO:0008006" key="4">
    <source>
        <dbReference type="Google" id="ProtNLM"/>
    </source>
</evidence>
<comment type="caution">
    <text evidence="2">The sequence shown here is derived from an EMBL/GenBank/DDBJ whole genome shotgun (WGS) entry which is preliminary data.</text>
</comment>
<dbReference type="PATRIC" id="fig|132476.4.peg.1084"/>
<dbReference type="Proteomes" id="UP000033662">
    <property type="component" value="Unassembled WGS sequence"/>
</dbReference>
<dbReference type="EMBL" id="JZXC01000013">
    <property type="protein sequence ID" value="KKA07082.1"/>
    <property type="molecule type" value="Genomic_DNA"/>
</dbReference>
<dbReference type="PROSITE" id="PS51257">
    <property type="entry name" value="PROKAR_LIPOPROTEIN"/>
    <property type="match status" value="1"/>
</dbReference>
<accession>A0A0F4XMC6</accession>
<dbReference type="AlphaFoldDB" id="A0A0F4XMC6"/>
<keyword evidence="1" id="KW-0732">Signal</keyword>
<organism evidence="2 3">
    <name type="scientific">Pseudomonas kilonensis</name>
    <dbReference type="NCBI Taxonomy" id="132476"/>
    <lineage>
        <taxon>Bacteria</taxon>
        <taxon>Pseudomonadati</taxon>
        <taxon>Pseudomonadota</taxon>
        <taxon>Gammaproteobacteria</taxon>
        <taxon>Pseudomonadales</taxon>
        <taxon>Pseudomonadaceae</taxon>
        <taxon>Pseudomonas</taxon>
    </lineage>
</organism>
<feature type="chain" id="PRO_5002481219" description="Lipoprotein" evidence="1">
    <location>
        <begin position="29"/>
        <end position="349"/>
    </location>
</feature>
<feature type="signal peptide" evidence="1">
    <location>
        <begin position="1"/>
        <end position="28"/>
    </location>
</feature>
<dbReference type="OrthoDB" id="7017945at2"/>
<gene>
    <name evidence="2" type="ORF">VP02_14900</name>
</gene>
<sequence length="349" mass="39361">MLALPRCPAPLLALSALFVLLGGCSVNGSYPDAIEPDAAKLRFVANTSNATLDYFDAAHCDGQTTGILNNMLLSDTARRVGMSVPAPKDARGYLEVKLKPGEQIHLRTNMNSGYAVCGKGFNFTPEANAEYEVTFKSEKNFCLTQLQRLQRVDGKDVRTPIPILKKDFPACAGRNPLFPKTYPDTPHRLELMNRVIDKSLVVTVKTDPAKEKVESYSPEKLDTLISERKAKLGFELPADYWTLYRENLKTFGDDMAQNKAHSMERFKDEYQTRLRQLKDEQLEQWALPKTANAKPEKAEIDLDVAMMVEYFRIGNGVTVEAVGHHLERMAQMDERYGVCARFAECWKRN</sequence>
<name>A0A0F4XMC6_9PSED</name>